<feature type="transmembrane region" description="Helical" evidence="1">
    <location>
        <begin position="223"/>
        <end position="243"/>
    </location>
</feature>
<dbReference type="STRING" id="990371.SAMN05421813_13816"/>
<protein>
    <recommendedName>
        <fullName evidence="4">Beta-carotene 15,15'-monooxygenase</fullName>
    </recommendedName>
</protein>
<feature type="transmembrane region" description="Helical" evidence="1">
    <location>
        <begin position="179"/>
        <end position="199"/>
    </location>
</feature>
<reference evidence="3" key="1">
    <citation type="submission" date="2016-10" db="EMBL/GenBank/DDBJ databases">
        <authorList>
            <person name="Varghese N."/>
            <person name="Submissions S."/>
        </authorList>
    </citation>
    <scope>NUCLEOTIDE SEQUENCE [LARGE SCALE GENOMIC DNA]</scope>
    <source>
        <strain evidence="3">DSM 24536</strain>
    </source>
</reference>
<keyword evidence="1" id="KW-1133">Transmembrane helix</keyword>
<evidence type="ECO:0000313" key="3">
    <source>
        <dbReference type="Proteomes" id="UP000199226"/>
    </source>
</evidence>
<feature type="transmembrane region" description="Helical" evidence="1">
    <location>
        <begin position="282"/>
        <end position="300"/>
    </location>
</feature>
<dbReference type="InterPro" id="IPR045625">
    <property type="entry name" value="DUF6427"/>
</dbReference>
<proteinExistence type="predicted"/>
<dbReference type="OrthoDB" id="1115611at2"/>
<name>A0A1G9YG23_9SPHI</name>
<sequence>MIQQFRSINPLNIILLIGIAILLRIGIFIDMPQQISFEFMEPFARLLLDIPLESAFSPLANILVALSILIIQALIFNRIINSYGLLGKPTFLPALLYVTAGSLLAPFLLLSPTLICNFLILWMIEKFLSVYKRAEVSSVMFDLGMLVALGTLIYFPFISMLPLMWISLIIFRPFNWREWIAVIIGFITIFFFLAVFYFWNDSLDKFYEIWLPLATRFPTNLRINLYDSLVLIPVVIILVLGFFQLQKNFFRSVVQLRKSFQLLFFMFIIGLASFYLKQNLVLYHFLLCAPPAAALMAYYFLYANTRWLYESLYFILFGSIIYFQLF</sequence>
<keyword evidence="3" id="KW-1185">Reference proteome</keyword>
<gene>
    <name evidence="2" type="ORF">SAMN05421813_13816</name>
</gene>
<dbReference type="Proteomes" id="UP000199226">
    <property type="component" value="Unassembled WGS sequence"/>
</dbReference>
<evidence type="ECO:0000256" key="1">
    <source>
        <dbReference type="SAM" id="Phobius"/>
    </source>
</evidence>
<evidence type="ECO:0000313" key="2">
    <source>
        <dbReference type="EMBL" id="SDN07445.1"/>
    </source>
</evidence>
<feature type="transmembrane region" description="Helical" evidence="1">
    <location>
        <begin position="307"/>
        <end position="325"/>
    </location>
</feature>
<feature type="transmembrane region" description="Helical" evidence="1">
    <location>
        <begin position="95"/>
        <end position="124"/>
    </location>
</feature>
<keyword evidence="1" id="KW-0812">Transmembrane</keyword>
<dbReference type="Pfam" id="PF19992">
    <property type="entry name" value="DUF6427"/>
    <property type="match status" value="1"/>
</dbReference>
<dbReference type="RefSeq" id="WP_090706944.1">
    <property type="nucleotide sequence ID" value="NZ_FNHH01000038.1"/>
</dbReference>
<organism evidence="2 3">
    <name type="scientific">Daejeonella rubra</name>
    <dbReference type="NCBI Taxonomy" id="990371"/>
    <lineage>
        <taxon>Bacteria</taxon>
        <taxon>Pseudomonadati</taxon>
        <taxon>Bacteroidota</taxon>
        <taxon>Sphingobacteriia</taxon>
        <taxon>Sphingobacteriales</taxon>
        <taxon>Sphingobacteriaceae</taxon>
        <taxon>Daejeonella</taxon>
    </lineage>
</organism>
<feature type="transmembrane region" description="Helical" evidence="1">
    <location>
        <begin position="55"/>
        <end position="75"/>
    </location>
</feature>
<feature type="transmembrane region" description="Helical" evidence="1">
    <location>
        <begin position="144"/>
        <end position="167"/>
    </location>
</feature>
<feature type="transmembrane region" description="Helical" evidence="1">
    <location>
        <begin position="259"/>
        <end position="276"/>
    </location>
</feature>
<accession>A0A1G9YG23</accession>
<dbReference type="EMBL" id="FNHH01000038">
    <property type="protein sequence ID" value="SDN07445.1"/>
    <property type="molecule type" value="Genomic_DNA"/>
</dbReference>
<evidence type="ECO:0008006" key="4">
    <source>
        <dbReference type="Google" id="ProtNLM"/>
    </source>
</evidence>
<dbReference type="AlphaFoldDB" id="A0A1G9YG23"/>
<keyword evidence="1" id="KW-0472">Membrane</keyword>
<feature type="transmembrane region" description="Helical" evidence="1">
    <location>
        <begin position="12"/>
        <end position="35"/>
    </location>
</feature>